<dbReference type="GO" id="GO:0005093">
    <property type="term" value="F:Rab GDP-dissociation inhibitor activity"/>
    <property type="evidence" value="ECO:0007669"/>
    <property type="project" value="InterPro"/>
</dbReference>
<dbReference type="Proteomes" id="UP001157418">
    <property type="component" value="Unassembled WGS sequence"/>
</dbReference>
<evidence type="ECO:0000256" key="1">
    <source>
        <dbReference type="ARBA" id="ARBA00005593"/>
    </source>
</evidence>
<evidence type="ECO:0000313" key="4">
    <source>
        <dbReference type="Proteomes" id="UP001157418"/>
    </source>
</evidence>
<dbReference type="InterPro" id="IPR018203">
    <property type="entry name" value="GDP_dissociation_inhibitor"/>
</dbReference>
<evidence type="ECO:0000256" key="2">
    <source>
        <dbReference type="RuleBase" id="RU363124"/>
    </source>
</evidence>
<dbReference type="Gene3D" id="3.50.50.60">
    <property type="entry name" value="FAD/NAD(P)-binding domain"/>
    <property type="match status" value="1"/>
</dbReference>
<dbReference type="PANTHER" id="PTHR11787">
    <property type="entry name" value="RAB GDP-DISSOCIATION INHIBITOR"/>
    <property type="match status" value="1"/>
</dbReference>
<evidence type="ECO:0000313" key="3">
    <source>
        <dbReference type="EMBL" id="CAH1435131.1"/>
    </source>
</evidence>
<reference evidence="3 4" key="1">
    <citation type="submission" date="2022-01" db="EMBL/GenBank/DDBJ databases">
        <authorList>
            <person name="Xiong W."/>
            <person name="Schranz E."/>
        </authorList>
    </citation>
    <scope>NUCLEOTIDE SEQUENCE [LARGE SCALE GENOMIC DNA]</scope>
</reference>
<dbReference type="PRINTS" id="PR00892">
    <property type="entry name" value="RABGDI"/>
</dbReference>
<keyword evidence="4" id="KW-1185">Reference proteome</keyword>
<organism evidence="3 4">
    <name type="scientific">Lactuca virosa</name>
    <dbReference type="NCBI Taxonomy" id="75947"/>
    <lineage>
        <taxon>Eukaryota</taxon>
        <taxon>Viridiplantae</taxon>
        <taxon>Streptophyta</taxon>
        <taxon>Embryophyta</taxon>
        <taxon>Tracheophyta</taxon>
        <taxon>Spermatophyta</taxon>
        <taxon>Magnoliopsida</taxon>
        <taxon>eudicotyledons</taxon>
        <taxon>Gunneridae</taxon>
        <taxon>Pentapetalae</taxon>
        <taxon>asterids</taxon>
        <taxon>campanulids</taxon>
        <taxon>Asterales</taxon>
        <taxon>Asteraceae</taxon>
        <taxon>Cichorioideae</taxon>
        <taxon>Cichorieae</taxon>
        <taxon>Lactucinae</taxon>
        <taxon>Lactuca</taxon>
    </lineage>
</organism>
<dbReference type="GO" id="GO:0016192">
    <property type="term" value="P:vesicle-mediated transport"/>
    <property type="evidence" value="ECO:0007669"/>
    <property type="project" value="TreeGrafter"/>
</dbReference>
<dbReference type="Gene3D" id="3.30.519.10">
    <property type="entry name" value="Guanine Nucleotide Dissociation Inhibitor, domain 2"/>
    <property type="match status" value="1"/>
</dbReference>
<comment type="caution">
    <text evidence="3">The sequence shown here is derived from an EMBL/GenBank/DDBJ whole genome shotgun (WGS) entry which is preliminary data.</text>
</comment>
<comment type="similarity">
    <text evidence="1 2">Belongs to the Rab GDI family.</text>
</comment>
<dbReference type="PANTHER" id="PTHR11787:SF28">
    <property type="entry name" value="GUANOSINE NUCLEOTIDE DIPHOSPHATE DISSOCIATION INHIBITOR"/>
    <property type="match status" value="1"/>
</dbReference>
<dbReference type="AlphaFoldDB" id="A0AAU9NA95"/>
<dbReference type="InterPro" id="IPR036188">
    <property type="entry name" value="FAD/NAD-bd_sf"/>
</dbReference>
<name>A0AAU9NA95_9ASTR</name>
<dbReference type="SUPFAM" id="SSF54373">
    <property type="entry name" value="FAD-linked reductases, C-terminal domain"/>
    <property type="match status" value="1"/>
</dbReference>
<dbReference type="GO" id="GO:0015031">
    <property type="term" value="P:protein transport"/>
    <property type="evidence" value="ECO:0007669"/>
    <property type="project" value="InterPro"/>
</dbReference>
<dbReference type="GO" id="GO:0005737">
    <property type="term" value="C:cytoplasm"/>
    <property type="evidence" value="ECO:0007669"/>
    <property type="project" value="TreeGrafter"/>
</dbReference>
<accession>A0AAU9NA95</accession>
<protein>
    <recommendedName>
        <fullName evidence="2">Guanosine nucleotide diphosphate dissociation inhibitor</fullName>
    </recommendedName>
</protein>
<proteinExistence type="inferred from homology"/>
<dbReference type="Pfam" id="PF00996">
    <property type="entry name" value="GDI"/>
    <property type="match status" value="1"/>
</dbReference>
<dbReference type="GO" id="GO:0007264">
    <property type="term" value="P:small GTPase-mediated signal transduction"/>
    <property type="evidence" value="ECO:0007669"/>
    <property type="project" value="InterPro"/>
</dbReference>
<dbReference type="EMBL" id="CAKMRJ010004334">
    <property type="protein sequence ID" value="CAH1435131.1"/>
    <property type="molecule type" value="Genomic_DNA"/>
</dbReference>
<gene>
    <name evidence="3" type="ORF">LVIROSA_LOCUS21596</name>
</gene>
<dbReference type="InterPro" id="IPR000806">
    <property type="entry name" value="RabGDI"/>
</dbReference>
<sequence>MVAPTCSTNQNARQSLKMGKQLVLHQNEKLQNAKKVVCDPSYLPDKVKAVRKVARAICIMSHPIPHTNDAHSTQVILPQKQLGRKSDMYSISLQED</sequence>